<evidence type="ECO:0000313" key="2">
    <source>
        <dbReference type="Proteomes" id="UP000199705"/>
    </source>
</evidence>
<proteinExistence type="predicted"/>
<name>A0A1G8BAD8_9SPHI</name>
<gene>
    <name evidence="1" type="ORF">SAMN05192573_108174</name>
</gene>
<dbReference type="EMBL" id="FNCG01000008">
    <property type="protein sequence ID" value="SDH29993.1"/>
    <property type="molecule type" value="Genomic_DNA"/>
</dbReference>
<protein>
    <recommendedName>
        <fullName evidence="3">DUF5045 domain-containing protein</fullName>
    </recommendedName>
</protein>
<evidence type="ECO:0008006" key="3">
    <source>
        <dbReference type="Google" id="ProtNLM"/>
    </source>
</evidence>
<organism evidence="1 2">
    <name type="scientific">Mucilaginibacter gossypii</name>
    <dbReference type="NCBI Taxonomy" id="551996"/>
    <lineage>
        <taxon>Bacteria</taxon>
        <taxon>Pseudomonadati</taxon>
        <taxon>Bacteroidota</taxon>
        <taxon>Sphingobacteriia</taxon>
        <taxon>Sphingobacteriales</taxon>
        <taxon>Sphingobacteriaceae</taxon>
        <taxon>Mucilaginibacter</taxon>
    </lineage>
</organism>
<keyword evidence="2" id="KW-1185">Reference proteome</keyword>
<dbReference type="AlphaFoldDB" id="A0A1G8BAD8"/>
<reference evidence="2" key="1">
    <citation type="submission" date="2016-10" db="EMBL/GenBank/DDBJ databases">
        <authorList>
            <person name="Varghese N."/>
            <person name="Submissions S."/>
        </authorList>
    </citation>
    <scope>NUCLEOTIDE SEQUENCE [LARGE SCALE GENOMIC DNA]</scope>
    <source>
        <strain evidence="2">Gh-67</strain>
    </source>
</reference>
<accession>A0A1G8BAD8</accession>
<dbReference type="Proteomes" id="UP000199705">
    <property type="component" value="Unassembled WGS sequence"/>
</dbReference>
<evidence type="ECO:0000313" key="1">
    <source>
        <dbReference type="EMBL" id="SDH29993.1"/>
    </source>
</evidence>
<dbReference type="RefSeq" id="WP_091169541.1">
    <property type="nucleotide sequence ID" value="NZ_FNCG01000008.1"/>
</dbReference>
<dbReference type="STRING" id="551996.SAMN05192573_108174"/>
<sequence length="259" mass="29665">MKFLVPISFILIALIHQCFGQSAVNDQSVRYQEQRMVYLQWDQNKFTPKAGFLSLNPYYWLTWGLFHPNYHKTDLRPLSATGPQTQRLALVGAMNSTDNKYKLHSDTVRNTALSEMANQSGLITDVDPLWQLYYSNELKPVLNNSMASILAGLSPQVSAKLVSEGLYNWYKNELDMLKERIQAAHSTTMDRGSRILAYHRLLMEYRRLAGVWAIRTSSAQATINMTAQQQRLKANQVTVSEWTPQTDIQIANKVLQHLQ</sequence>